<reference evidence="7 8" key="1">
    <citation type="submission" date="2020-08" db="EMBL/GenBank/DDBJ databases">
        <title>Genomic Encyclopedia of Type Strains, Phase IV (KMG-IV): sequencing the most valuable type-strain genomes for metagenomic binning, comparative biology and taxonomic classification.</title>
        <authorList>
            <person name="Goeker M."/>
        </authorList>
    </citation>
    <scope>NUCLEOTIDE SEQUENCE [LARGE SCALE GENOMIC DNA]</scope>
    <source>
        <strain evidence="7 8">DSM 21458</strain>
    </source>
</reference>
<dbReference type="GO" id="GO:0016301">
    <property type="term" value="F:kinase activity"/>
    <property type="evidence" value="ECO:0007669"/>
    <property type="project" value="UniProtKB-KW"/>
</dbReference>
<dbReference type="PANTHER" id="PTHR41299">
    <property type="entry name" value="THIAMINE PYROPHOSPHOKINASE"/>
    <property type="match status" value="1"/>
</dbReference>
<evidence type="ECO:0000313" key="8">
    <source>
        <dbReference type="Proteomes" id="UP000569951"/>
    </source>
</evidence>
<keyword evidence="3 7" id="KW-0418">Kinase</keyword>
<dbReference type="InterPro" id="IPR036759">
    <property type="entry name" value="TPK_catalytic_sf"/>
</dbReference>
<sequence length="215" mass="22974">MRQPAWILVGGELSVTPELRARLEAHPPALVVAADGGVRHAHALGRRVDLWVGDFDSSDPADADFAGVERVSVPPEKDFVDSELALEQARSRGCDAALLLGALGGRFDHTLALALIALRWSAQGFAVSLHSGFESVWPLLPGRPLELELAPGATLSLLATEDLVDLDLEGVRWPLRGVRLEVGVGWGVSNRATGKKVRARCAQGQGLLIVQHQPV</sequence>
<name>A0A841HY42_9DEIO</name>
<organism evidence="7 8">
    <name type="scientific">Deinobacterium chartae</name>
    <dbReference type="NCBI Taxonomy" id="521158"/>
    <lineage>
        <taxon>Bacteria</taxon>
        <taxon>Thermotogati</taxon>
        <taxon>Deinococcota</taxon>
        <taxon>Deinococci</taxon>
        <taxon>Deinococcales</taxon>
        <taxon>Deinococcaceae</taxon>
        <taxon>Deinobacterium</taxon>
    </lineage>
</organism>
<keyword evidence="2" id="KW-0547">Nucleotide-binding</keyword>
<keyword evidence="1 7" id="KW-0808">Transferase</keyword>
<dbReference type="Pfam" id="PF04263">
    <property type="entry name" value="TPK_catalytic"/>
    <property type="match status" value="1"/>
</dbReference>
<evidence type="ECO:0000256" key="4">
    <source>
        <dbReference type="ARBA" id="ARBA00022840"/>
    </source>
</evidence>
<dbReference type="GO" id="GO:0009229">
    <property type="term" value="P:thiamine diphosphate biosynthetic process"/>
    <property type="evidence" value="ECO:0007669"/>
    <property type="project" value="InterPro"/>
</dbReference>
<dbReference type="GO" id="GO:0030975">
    <property type="term" value="F:thiamine binding"/>
    <property type="evidence" value="ECO:0007669"/>
    <property type="project" value="InterPro"/>
</dbReference>
<comment type="caution">
    <text evidence="7">The sequence shown here is derived from an EMBL/GenBank/DDBJ whole genome shotgun (WGS) entry which is preliminary data.</text>
</comment>
<dbReference type="InterPro" id="IPR007371">
    <property type="entry name" value="TPK_catalytic"/>
</dbReference>
<evidence type="ECO:0000313" key="7">
    <source>
        <dbReference type="EMBL" id="MBB6097139.1"/>
    </source>
</evidence>
<accession>A0A841HY42</accession>
<dbReference type="GO" id="GO:0006772">
    <property type="term" value="P:thiamine metabolic process"/>
    <property type="evidence" value="ECO:0007669"/>
    <property type="project" value="UniProtKB-UniRule"/>
</dbReference>
<dbReference type="GO" id="GO:0005524">
    <property type="term" value="F:ATP binding"/>
    <property type="evidence" value="ECO:0007669"/>
    <property type="project" value="UniProtKB-KW"/>
</dbReference>
<dbReference type="InterPro" id="IPR053149">
    <property type="entry name" value="TPK"/>
</dbReference>
<proteinExistence type="predicted"/>
<dbReference type="AlphaFoldDB" id="A0A841HY42"/>
<dbReference type="RefSeq" id="WP_183984289.1">
    <property type="nucleotide sequence ID" value="NZ_JACHHG010000002.1"/>
</dbReference>
<dbReference type="Proteomes" id="UP000569951">
    <property type="component" value="Unassembled WGS sequence"/>
</dbReference>
<dbReference type="PANTHER" id="PTHR41299:SF1">
    <property type="entry name" value="THIAMINE PYROPHOSPHOKINASE"/>
    <property type="match status" value="1"/>
</dbReference>
<keyword evidence="4" id="KW-0067">ATP-binding</keyword>
<dbReference type="NCBIfam" id="TIGR01378">
    <property type="entry name" value="thi_PPkinase"/>
    <property type="match status" value="1"/>
</dbReference>
<evidence type="ECO:0000256" key="3">
    <source>
        <dbReference type="ARBA" id="ARBA00022777"/>
    </source>
</evidence>
<protein>
    <recommendedName>
        <fullName evidence="5">Thiamine diphosphokinase</fullName>
        <ecNumber evidence="5">2.7.6.2</ecNumber>
    </recommendedName>
</protein>
<dbReference type="Gene3D" id="3.40.50.10240">
    <property type="entry name" value="Thiamin pyrophosphokinase, catalytic domain"/>
    <property type="match status" value="1"/>
</dbReference>
<dbReference type="CDD" id="cd07995">
    <property type="entry name" value="TPK"/>
    <property type="match status" value="1"/>
</dbReference>
<dbReference type="EC" id="2.7.6.2" evidence="5"/>
<gene>
    <name evidence="7" type="ORF">HNR42_000553</name>
</gene>
<evidence type="ECO:0000256" key="1">
    <source>
        <dbReference type="ARBA" id="ARBA00022679"/>
    </source>
</evidence>
<feature type="domain" description="Thiamin pyrophosphokinase thiamin-binding" evidence="6">
    <location>
        <begin position="142"/>
        <end position="207"/>
    </location>
</feature>
<dbReference type="InterPro" id="IPR007373">
    <property type="entry name" value="Thiamin_PyroPKinase_B1-bd"/>
</dbReference>
<dbReference type="InterPro" id="IPR006282">
    <property type="entry name" value="Thi_PPkinase"/>
</dbReference>
<dbReference type="SUPFAM" id="SSF63999">
    <property type="entry name" value="Thiamin pyrophosphokinase, catalytic domain"/>
    <property type="match status" value="1"/>
</dbReference>
<dbReference type="SMART" id="SM00983">
    <property type="entry name" value="TPK_B1_binding"/>
    <property type="match status" value="1"/>
</dbReference>
<evidence type="ECO:0000256" key="5">
    <source>
        <dbReference type="NCBIfam" id="TIGR01378"/>
    </source>
</evidence>
<dbReference type="GO" id="GO:0004788">
    <property type="term" value="F:thiamine diphosphokinase activity"/>
    <property type="evidence" value="ECO:0007669"/>
    <property type="project" value="UniProtKB-UniRule"/>
</dbReference>
<keyword evidence="8" id="KW-1185">Reference proteome</keyword>
<evidence type="ECO:0000259" key="6">
    <source>
        <dbReference type="SMART" id="SM00983"/>
    </source>
</evidence>
<dbReference type="EMBL" id="JACHHG010000002">
    <property type="protein sequence ID" value="MBB6097139.1"/>
    <property type="molecule type" value="Genomic_DNA"/>
</dbReference>
<evidence type="ECO:0000256" key="2">
    <source>
        <dbReference type="ARBA" id="ARBA00022741"/>
    </source>
</evidence>